<feature type="transmembrane region" description="Helical" evidence="6">
    <location>
        <begin position="369"/>
        <end position="386"/>
    </location>
</feature>
<sequence>MRPDSPDSVSSAPSGRSVPASSEVAAAPASRATTRWNDGVAGLCVAGLLLPEAVAYAGLAHLPVSHGLTAMLVGLALYALLGGSRFAIVAPTSSTATLSAAAVLSAPQLVGLGGAAQFVQASMGLALLAGGLLCLLAWARQGQLSAFVSRPVLRGFAFALAISIVIKQLPDALGLQLPAGVSHDPLQILAYALTHPQAWHGPSVAVAGAAGLAVFVLRRWPRLPATLLVIVVAIWAAHGFDLQSLGVAEVGAVEAPQFKPAWPTLTMSVWLQLAELAFGLVVLIFAESWGSMRSLALAHGDTLNPDRELLVLGACNMASALLQGMPVGAGFSASAANASAGAVSRWAGFVALLASALALWLALPSLHALPRPVLAVAVITALVHALNPRPLLQLWRMNRDRVLLLAAGLAVLVFGVLHGMLAAIALSLVVALRRFSQPVVHELVEMGQTRNFVVLTPSNAAAVVPSLLVLRPEEPLFFASAERVVADVMGRVRGRDGLLCVILSLEESSDLDSTAVECLLELDQRLRSRGVTLVLSRVKEAVRELLTRWDPQGLGAPERMFWSVADAVAGSLKPANRA</sequence>
<feature type="transmembrane region" description="Helical" evidence="6">
    <location>
        <begin position="269"/>
        <end position="286"/>
    </location>
</feature>
<evidence type="ECO:0000259" key="7">
    <source>
        <dbReference type="PROSITE" id="PS50801"/>
    </source>
</evidence>
<dbReference type="InterPro" id="IPR001902">
    <property type="entry name" value="SLC26A/SulP_fam"/>
</dbReference>
<comment type="subcellular location">
    <subcellularLocation>
        <location evidence="1">Membrane</location>
        <topology evidence="1">Multi-pass membrane protein</topology>
    </subcellularLocation>
</comment>
<keyword evidence="2 6" id="KW-0812">Transmembrane</keyword>
<evidence type="ECO:0000256" key="4">
    <source>
        <dbReference type="ARBA" id="ARBA00023136"/>
    </source>
</evidence>
<protein>
    <submittedName>
        <fullName evidence="8">SulP family inorganic anion transporter</fullName>
    </submittedName>
</protein>
<evidence type="ECO:0000256" key="3">
    <source>
        <dbReference type="ARBA" id="ARBA00022989"/>
    </source>
</evidence>
<organism evidence="8 9">
    <name type="scientific">Roseateles koreensis</name>
    <dbReference type="NCBI Taxonomy" id="2987526"/>
    <lineage>
        <taxon>Bacteria</taxon>
        <taxon>Pseudomonadati</taxon>
        <taxon>Pseudomonadota</taxon>
        <taxon>Betaproteobacteria</taxon>
        <taxon>Burkholderiales</taxon>
        <taxon>Sphaerotilaceae</taxon>
        <taxon>Roseateles</taxon>
    </lineage>
</organism>
<feature type="transmembrane region" description="Helical" evidence="6">
    <location>
        <begin position="64"/>
        <end position="81"/>
    </location>
</feature>
<dbReference type="InterPro" id="IPR002645">
    <property type="entry name" value="STAS_dom"/>
</dbReference>
<reference evidence="8 9" key="1">
    <citation type="submission" date="2022-10" db="EMBL/GenBank/DDBJ databases">
        <title>paucibacter sp. hw8 Genome sequencing.</title>
        <authorList>
            <person name="Park S."/>
        </authorList>
    </citation>
    <scope>NUCLEOTIDE SEQUENCE [LARGE SCALE GENOMIC DNA]</scope>
    <source>
        <strain evidence="9">hw8</strain>
    </source>
</reference>
<dbReference type="CDD" id="cd07042">
    <property type="entry name" value="STAS_SulP_like_sulfate_transporter"/>
    <property type="match status" value="1"/>
</dbReference>
<keyword evidence="3 6" id="KW-1133">Transmembrane helix</keyword>
<feature type="domain" description="STAS" evidence="7">
    <location>
        <begin position="457"/>
        <end position="571"/>
    </location>
</feature>
<feature type="transmembrane region" description="Helical" evidence="6">
    <location>
        <begin position="346"/>
        <end position="363"/>
    </location>
</feature>
<dbReference type="Pfam" id="PF01740">
    <property type="entry name" value="STAS"/>
    <property type="match status" value="1"/>
</dbReference>
<dbReference type="PROSITE" id="PS50801">
    <property type="entry name" value="STAS"/>
    <property type="match status" value="1"/>
</dbReference>
<keyword evidence="9" id="KW-1185">Reference proteome</keyword>
<proteinExistence type="predicted"/>
<feature type="transmembrane region" description="Helical" evidence="6">
    <location>
        <begin position="151"/>
        <end position="169"/>
    </location>
</feature>
<dbReference type="InterPro" id="IPR011547">
    <property type="entry name" value="SLC26A/SulP_dom"/>
</dbReference>
<name>A0ABT5KSG2_9BURK</name>
<dbReference type="SUPFAM" id="SSF52091">
    <property type="entry name" value="SpoIIaa-like"/>
    <property type="match status" value="1"/>
</dbReference>
<evidence type="ECO:0000256" key="5">
    <source>
        <dbReference type="SAM" id="MobiDB-lite"/>
    </source>
</evidence>
<evidence type="ECO:0000313" key="9">
    <source>
        <dbReference type="Proteomes" id="UP001219862"/>
    </source>
</evidence>
<dbReference type="RefSeq" id="WP_273595835.1">
    <property type="nucleotide sequence ID" value="NZ_JAQQXS010000004.1"/>
</dbReference>
<evidence type="ECO:0000256" key="1">
    <source>
        <dbReference type="ARBA" id="ARBA00004141"/>
    </source>
</evidence>
<feature type="transmembrane region" description="Helical" evidence="6">
    <location>
        <begin position="223"/>
        <end position="240"/>
    </location>
</feature>
<feature type="transmembrane region" description="Helical" evidence="6">
    <location>
        <begin position="40"/>
        <end position="58"/>
    </location>
</feature>
<dbReference type="Proteomes" id="UP001219862">
    <property type="component" value="Unassembled WGS sequence"/>
</dbReference>
<feature type="transmembrane region" description="Helical" evidence="6">
    <location>
        <begin position="118"/>
        <end position="139"/>
    </location>
</feature>
<dbReference type="EMBL" id="JAQQXS010000004">
    <property type="protein sequence ID" value="MDC8784717.1"/>
    <property type="molecule type" value="Genomic_DNA"/>
</dbReference>
<evidence type="ECO:0000313" key="8">
    <source>
        <dbReference type="EMBL" id="MDC8784717.1"/>
    </source>
</evidence>
<dbReference type="Gene3D" id="3.30.750.24">
    <property type="entry name" value="STAS domain"/>
    <property type="match status" value="1"/>
</dbReference>
<dbReference type="InterPro" id="IPR036513">
    <property type="entry name" value="STAS_dom_sf"/>
</dbReference>
<comment type="caution">
    <text evidence="8">The sequence shown here is derived from an EMBL/GenBank/DDBJ whole genome shotgun (WGS) entry which is preliminary data.</text>
</comment>
<dbReference type="PANTHER" id="PTHR11814">
    <property type="entry name" value="SULFATE TRANSPORTER"/>
    <property type="match status" value="1"/>
</dbReference>
<feature type="transmembrane region" description="Helical" evidence="6">
    <location>
        <begin position="402"/>
        <end position="432"/>
    </location>
</feature>
<dbReference type="Pfam" id="PF00916">
    <property type="entry name" value="Sulfate_transp"/>
    <property type="match status" value="1"/>
</dbReference>
<feature type="region of interest" description="Disordered" evidence="5">
    <location>
        <begin position="1"/>
        <end position="26"/>
    </location>
</feature>
<gene>
    <name evidence="8" type="ORF">PRZ01_05885</name>
</gene>
<accession>A0ABT5KSG2</accession>
<evidence type="ECO:0000256" key="6">
    <source>
        <dbReference type="SAM" id="Phobius"/>
    </source>
</evidence>
<evidence type="ECO:0000256" key="2">
    <source>
        <dbReference type="ARBA" id="ARBA00022692"/>
    </source>
</evidence>
<feature type="transmembrane region" description="Helical" evidence="6">
    <location>
        <begin position="199"/>
        <end position="216"/>
    </location>
</feature>
<keyword evidence="4 6" id="KW-0472">Membrane</keyword>